<comment type="caution">
    <text evidence="1">The sequence shown here is derived from an EMBL/GenBank/DDBJ whole genome shotgun (WGS) entry which is preliminary data.</text>
</comment>
<proteinExistence type="predicted"/>
<sequence>MLLKPNRAQISNKNTMNSAQTARNIFFIYRHLFSKNTHPPTQIGQPNIKILDFWIILYLKIGALKK</sequence>
<dbReference type="EMBL" id="BJUM01000050">
    <property type="protein sequence ID" value="GEK56739.1"/>
    <property type="molecule type" value="Genomic_DNA"/>
</dbReference>
<dbReference type="AlphaFoldDB" id="A0A510Y0H4"/>
<evidence type="ECO:0000313" key="2">
    <source>
        <dbReference type="Proteomes" id="UP000321419"/>
    </source>
</evidence>
<organism evidence="1 2">
    <name type="scientific">Pseudoalteromonas espejiana</name>
    <dbReference type="NCBI Taxonomy" id="28107"/>
    <lineage>
        <taxon>Bacteria</taxon>
        <taxon>Pseudomonadati</taxon>
        <taxon>Pseudomonadota</taxon>
        <taxon>Gammaproteobacteria</taxon>
        <taxon>Alteromonadales</taxon>
        <taxon>Pseudoalteromonadaceae</taxon>
        <taxon>Pseudoalteromonas</taxon>
    </lineage>
</organism>
<reference evidence="1 2" key="1">
    <citation type="submission" date="2019-07" db="EMBL/GenBank/DDBJ databases">
        <title>Whole genome shotgun sequence of Pseudoalteromonas espejiana NBRC 102222.</title>
        <authorList>
            <person name="Hosoyama A."/>
            <person name="Uohara A."/>
            <person name="Ohji S."/>
            <person name="Ichikawa N."/>
        </authorList>
    </citation>
    <scope>NUCLEOTIDE SEQUENCE [LARGE SCALE GENOMIC DNA]</scope>
    <source>
        <strain evidence="1 2">NBRC 102222</strain>
    </source>
</reference>
<gene>
    <name evidence="1" type="ORF">PES01_35840</name>
</gene>
<accession>A0A510Y0H4</accession>
<keyword evidence="2" id="KW-1185">Reference proteome</keyword>
<evidence type="ECO:0000313" key="1">
    <source>
        <dbReference type="EMBL" id="GEK56739.1"/>
    </source>
</evidence>
<name>A0A510Y0H4_9GAMM</name>
<protein>
    <submittedName>
        <fullName evidence="1">Uncharacterized protein</fullName>
    </submittedName>
</protein>
<dbReference type="Proteomes" id="UP000321419">
    <property type="component" value="Unassembled WGS sequence"/>
</dbReference>